<comment type="similarity">
    <text evidence="1">Belongs to the HscB family.</text>
</comment>
<evidence type="ECO:0000313" key="5">
    <source>
        <dbReference type="EMBL" id="GBP42994.1"/>
    </source>
</evidence>
<reference evidence="5 6" key="1">
    <citation type="journal article" date="2019" name="Commun. Biol.">
        <title>The bagworm genome reveals a unique fibroin gene that provides high tensile strength.</title>
        <authorList>
            <person name="Kono N."/>
            <person name="Nakamura H."/>
            <person name="Ohtoshi R."/>
            <person name="Tomita M."/>
            <person name="Numata K."/>
            <person name="Arakawa K."/>
        </authorList>
    </citation>
    <scope>NUCLEOTIDE SEQUENCE [LARGE SCALE GENOMIC DNA]</scope>
</reference>
<dbReference type="EMBL" id="BGZK01000428">
    <property type="protein sequence ID" value="GBP42994.1"/>
    <property type="molecule type" value="Genomic_DNA"/>
</dbReference>
<dbReference type="InterPro" id="IPR009073">
    <property type="entry name" value="HscB_oligo_C"/>
</dbReference>
<evidence type="ECO:0000256" key="2">
    <source>
        <dbReference type="ARBA" id="ARBA00023186"/>
    </source>
</evidence>
<dbReference type="GO" id="GO:0005739">
    <property type="term" value="C:mitochondrion"/>
    <property type="evidence" value="ECO:0007669"/>
    <property type="project" value="TreeGrafter"/>
</dbReference>
<dbReference type="NCBIfam" id="TIGR00714">
    <property type="entry name" value="hscB"/>
    <property type="match status" value="1"/>
</dbReference>
<dbReference type="InterPro" id="IPR004640">
    <property type="entry name" value="HscB"/>
</dbReference>
<dbReference type="SUPFAM" id="SSF46565">
    <property type="entry name" value="Chaperone J-domain"/>
    <property type="match status" value="1"/>
</dbReference>
<dbReference type="InterPro" id="IPR036869">
    <property type="entry name" value="J_dom_sf"/>
</dbReference>
<keyword evidence="3" id="KW-0175">Coiled coil</keyword>
<dbReference type="GO" id="GO:0001671">
    <property type="term" value="F:ATPase activator activity"/>
    <property type="evidence" value="ECO:0007669"/>
    <property type="project" value="InterPro"/>
</dbReference>
<evidence type="ECO:0000256" key="3">
    <source>
        <dbReference type="SAM" id="Coils"/>
    </source>
</evidence>
<dbReference type="OrthoDB" id="448954at2759"/>
<protein>
    <submittedName>
        <fullName evidence="5">Iron-sulfur cluster co-chaperone protein HscB, mitochondrial</fullName>
    </submittedName>
</protein>
<dbReference type="Gene3D" id="1.20.1280.20">
    <property type="entry name" value="HscB, C-terminal domain"/>
    <property type="match status" value="1"/>
</dbReference>
<dbReference type="Pfam" id="PF00226">
    <property type="entry name" value="DnaJ"/>
    <property type="match status" value="1"/>
</dbReference>
<dbReference type="SUPFAM" id="SSF47144">
    <property type="entry name" value="HSC20 (HSCB), C-terminal oligomerisation domain"/>
    <property type="match status" value="1"/>
</dbReference>
<sequence>MGVPETYDIDEQDLSKKYKDLQKFLHPDKFTNRDKKEHEISEEYSSLVNEAYKTLLEPLARGIYMLQLQGHDILENTEEDQVFLMEIMEKNEEVENAETEEEIMILNQENKKIIKDLQQKLSKAFFNGDLESVIKLLSKMKYYTSIDSQIQAVIRNKGIIR</sequence>
<organism evidence="5 6">
    <name type="scientific">Eumeta variegata</name>
    <name type="common">Bagworm moth</name>
    <name type="synonym">Eumeta japonica</name>
    <dbReference type="NCBI Taxonomy" id="151549"/>
    <lineage>
        <taxon>Eukaryota</taxon>
        <taxon>Metazoa</taxon>
        <taxon>Ecdysozoa</taxon>
        <taxon>Arthropoda</taxon>
        <taxon>Hexapoda</taxon>
        <taxon>Insecta</taxon>
        <taxon>Pterygota</taxon>
        <taxon>Neoptera</taxon>
        <taxon>Endopterygota</taxon>
        <taxon>Lepidoptera</taxon>
        <taxon>Glossata</taxon>
        <taxon>Ditrysia</taxon>
        <taxon>Tineoidea</taxon>
        <taxon>Psychidae</taxon>
        <taxon>Oiketicinae</taxon>
        <taxon>Eumeta</taxon>
    </lineage>
</organism>
<name>A0A4C1VYI6_EUMVA</name>
<dbReference type="CDD" id="cd06257">
    <property type="entry name" value="DnaJ"/>
    <property type="match status" value="1"/>
</dbReference>
<dbReference type="GO" id="GO:0044571">
    <property type="term" value="P:[2Fe-2S] cluster assembly"/>
    <property type="evidence" value="ECO:0007669"/>
    <property type="project" value="InterPro"/>
</dbReference>
<dbReference type="InterPro" id="IPR036386">
    <property type="entry name" value="HscB_C_sf"/>
</dbReference>
<evidence type="ECO:0000313" key="6">
    <source>
        <dbReference type="Proteomes" id="UP000299102"/>
    </source>
</evidence>
<dbReference type="Proteomes" id="UP000299102">
    <property type="component" value="Unassembled WGS sequence"/>
</dbReference>
<feature type="domain" description="J" evidence="4">
    <location>
        <begin position="1"/>
        <end position="68"/>
    </location>
</feature>
<dbReference type="GO" id="GO:0051087">
    <property type="term" value="F:protein-folding chaperone binding"/>
    <property type="evidence" value="ECO:0007669"/>
    <property type="project" value="InterPro"/>
</dbReference>
<gene>
    <name evidence="5" type="primary">HSCB</name>
    <name evidence="5" type="ORF">EVAR_49482_1</name>
</gene>
<dbReference type="PANTHER" id="PTHR14021">
    <property type="entry name" value="IRON-SULFUR CLUSTER CO-CHAPERONE PROTEIN HSCB"/>
    <property type="match status" value="1"/>
</dbReference>
<dbReference type="AlphaFoldDB" id="A0A4C1VYI6"/>
<proteinExistence type="inferred from homology"/>
<dbReference type="InterPro" id="IPR001623">
    <property type="entry name" value="DnaJ_domain"/>
</dbReference>
<keyword evidence="2" id="KW-0143">Chaperone</keyword>
<dbReference type="PROSITE" id="PS50076">
    <property type="entry name" value="DNAJ_2"/>
    <property type="match status" value="1"/>
</dbReference>
<feature type="coiled-coil region" evidence="3">
    <location>
        <begin position="89"/>
        <end position="116"/>
    </location>
</feature>
<keyword evidence="6" id="KW-1185">Reference proteome</keyword>
<dbReference type="GO" id="GO:0051259">
    <property type="term" value="P:protein complex oligomerization"/>
    <property type="evidence" value="ECO:0007669"/>
    <property type="project" value="InterPro"/>
</dbReference>
<evidence type="ECO:0000259" key="4">
    <source>
        <dbReference type="PROSITE" id="PS50076"/>
    </source>
</evidence>
<dbReference type="PANTHER" id="PTHR14021:SF15">
    <property type="entry name" value="IRON-SULFUR CLUSTER CO-CHAPERONE PROTEIN HSCB"/>
    <property type="match status" value="1"/>
</dbReference>
<dbReference type="Pfam" id="PF07743">
    <property type="entry name" value="HSCB_C"/>
    <property type="match status" value="1"/>
</dbReference>
<accession>A0A4C1VYI6</accession>
<dbReference type="SMART" id="SM00271">
    <property type="entry name" value="DnaJ"/>
    <property type="match status" value="1"/>
</dbReference>
<dbReference type="STRING" id="151549.A0A4C1VYI6"/>
<comment type="caution">
    <text evidence="5">The sequence shown here is derived from an EMBL/GenBank/DDBJ whole genome shotgun (WGS) entry which is preliminary data.</text>
</comment>
<evidence type="ECO:0000256" key="1">
    <source>
        <dbReference type="ARBA" id="ARBA00010476"/>
    </source>
</evidence>
<dbReference type="Gene3D" id="1.10.287.110">
    <property type="entry name" value="DnaJ domain"/>
    <property type="match status" value="1"/>
</dbReference>